<dbReference type="OrthoDB" id="414175at2759"/>
<dbReference type="InterPro" id="IPR006740">
    <property type="entry name" value="DUF604"/>
</dbReference>
<gene>
    <name evidence="1" type="ORF">F511_29978</name>
</gene>
<keyword evidence="2" id="KW-1185">Reference proteome</keyword>
<evidence type="ECO:0000313" key="2">
    <source>
        <dbReference type="Proteomes" id="UP000250235"/>
    </source>
</evidence>
<dbReference type="PANTHER" id="PTHR10811">
    <property type="entry name" value="FRINGE-RELATED"/>
    <property type="match status" value="1"/>
</dbReference>
<dbReference type="Pfam" id="PF04646">
    <property type="entry name" value="DUF604"/>
    <property type="match status" value="1"/>
</dbReference>
<dbReference type="FunFam" id="3.90.550.50:FF:000061">
    <property type="entry name" value="AT4g00300 protein"/>
    <property type="match status" value="1"/>
</dbReference>
<dbReference type="AlphaFoldDB" id="A0A2Z7C022"/>
<dbReference type="Proteomes" id="UP000250235">
    <property type="component" value="Unassembled WGS sequence"/>
</dbReference>
<proteinExistence type="predicted"/>
<dbReference type="Gene3D" id="3.90.550.50">
    <property type="match status" value="1"/>
</dbReference>
<evidence type="ECO:0008006" key="3">
    <source>
        <dbReference type="Google" id="ProtNLM"/>
    </source>
</evidence>
<evidence type="ECO:0000313" key="1">
    <source>
        <dbReference type="EMBL" id="KZV39218.1"/>
    </source>
</evidence>
<protein>
    <recommendedName>
        <fullName evidence="3">Fringe-related family protein</fullName>
    </recommendedName>
</protein>
<sequence length="411" mass="47372">MDSPTNLSHLVFGLVGSEKAWPHRKGYIQSWWRPNITRGFLFLDQPPLKPWSPSAPPYKVSDDLVTLLGNADITAQRIIHGIKEAFREDHEDLRWLVMGDDDSIFFVDNIVEVLSRYDHRKYYYFGGQSEFILSNHWYSFSQGFGGAGFILSYPLAKELAEDMDKCLLRYRYTLKPAADLTTMSCIADIGVSLTPLKGLHQIDMRGDISGFLSSHPQFPILSLHHFDFVDPIFPSMSRDESARHLMAAAAADQSRMLQQTICYHRENGWSLSISWGYSAHIYERIMPRGFLQFPIETFRPWGRSPRPPHYMFNTRRPSDHPCEAPHVFFLQTVDKKTEHDQVTATFTRAWPRVLPACSGNNSAEFVSKILVYTPPTKRFQIDRSECCDIVRIHDNDAEVKYRECKENEIIA</sequence>
<reference evidence="1 2" key="1">
    <citation type="journal article" date="2015" name="Proc. Natl. Acad. Sci. U.S.A.">
        <title>The resurrection genome of Boea hygrometrica: A blueprint for survival of dehydration.</title>
        <authorList>
            <person name="Xiao L."/>
            <person name="Yang G."/>
            <person name="Zhang L."/>
            <person name="Yang X."/>
            <person name="Zhao S."/>
            <person name="Ji Z."/>
            <person name="Zhou Q."/>
            <person name="Hu M."/>
            <person name="Wang Y."/>
            <person name="Chen M."/>
            <person name="Xu Y."/>
            <person name="Jin H."/>
            <person name="Xiao X."/>
            <person name="Hu G."/>
            <person name="Bao F."/>
            <person name="Hu Y."/>
            <person name="Wan P."/>
            <person name="Li L."/>
            <person name="Deng X."/>
            <person name="Kuang T."/>
            <person name="Xiang C."/>
            <person name="Zhu J.K."/>
            <person name="Oliver M.J."/>
            <person name="He Y."/>
        </authorList>
    </citation>
    <scope>NUCLEOTIDE SEQUENCE [LARGE SCALE GENOMIC DNA]</scope>
    <source>
        <strain evidence="2">cv. XS01</strain>
    </source>
</reference>
<accession>A0A2Z7C022</accession>
<name>A0A2Z7C022_9LAMI</name>
<organism evidence="1 2">
    <name type="scientific">Dorcoceras hygrometricum</name>
    <dbReference type="NCBI Taxonomy" id="472368"/>
    <lineage>
        <taxon>Eukaryota</taxon>
        <taxon>Viridiplantae</taxon>
        <taxon>Streptophyta</taxon>
        <taxon>Embryophyta</taxon>
        <taxon>Tracheophyta</taxon>
        <taxon>Spermatophyta</taxon>
        <taxon>Magnoliopsida</taxon>
        <taxon>eudicotyledons</taxon>
        <taxon>Gunneridae</taxon>
        <taxon>Pentapetalae</taxon>
        <taxon>asterids</taxon>
        <taxon>lamiids</taxon>
        <taxon>Lamiales</taxon>
        <taxon>Gesneriaceae</taxon>
        <taxon>Didymocarpoideae</taxon>
        <taxon>Trichosporeae</taxon>
        <taxon>Loxocarpinae</taxon>
        <taxon>Dorcoceras</taxon>
    </lineage>
</organism>
<dbReference type="EMBL" id="KV001294">
    <property type="protein sequence ID" value="KZV39218.1"/>
    <property type="molecule type" value="Genomic_DNA"/>
</dbReference>